<evidence type="ECO:0000256" key="2">
    <source>
        <dbReference type="ARBA" id="ARBA00023015"/>
    </source>
</evidence>
<dbReference type="InterPro" id="IPR005119">
    <property type="entry name" value="LysR_subst-bd"/>
</dbReference>
<dbReference type="GO" id="GO:0032993">
    <property type="term" value="C:protein-DNA complex"/>
    <property type="evidence" value="ECO:0007669"/>
    <property type="project" value="TreeGrafter"/>
</dbReference>
<sequence>MELRHLRYFLAVAETLNFSRAAEQLNMAQPPLSQQIQALEKELGVRLFDRNKRPLQLTYAGQAFLPEVNGVMAQVERARYIAQQASRGEVGQLAIGFNSAAMQTALPEILKAFRQQFPLVNIRLCELDSQIQLEQLSNGQIDCGFLHLQQREQFNHHILLKEPLVVALPDYHPLAEQQILDLNLLVDETFILPPPTMGQSFYYQVLSLCETHGFTPKVIQEARLLQTVLGLVVSGMGIALVPESIKKLQRTGVVYRHLEHTFEIETLLAWRQESLSPVLERFLHVALNDS</sequence>
<evidence type="ECO:0000256" key="1">
    <source>
        <dbReference type="ARBA" id="ARBA00009437"/>
    </source>
</evidence>
<accession>A0A6M0REV3</accession>
<evidence type="ECO:0000256" key="3">
    <source>
        <dbReference type="ARBA" id="ARBA00023125"/>
    </source>
</evidence>
<proteinExistence type="inferred from homology"/>
<comment type="caution">
    <text evidence="6">The sequence shown here is derived from an EMBL/GenBank/DDBJ whole genome shotgun (WGS) entry which is preliminary data.</text>
</comment>
<gene>
    <name evidence="6" type="ORF">DXZ20_01450</name>
</gene>
<dbReference type="PRINTS" id="PR00039">
    <property type="entry name" value="HTHLYSR"/>
</dbReference>
<comment type="similarity">
    <text evidence="1">Belongs to the LysR transcriptional regulatory family.</text>
</comment>
<dbReference type="Gene3D" id="1.10.10.10">
    <property type="entry name" value="Winged helix-like DNA-binding domain superfamily/Winged helix DNA-binding domain"/>
    <property type="match status" value="1"/>
</dbReference>
<feature type="domain" description="HTH lysR-type" evidence="5">
    <location>
        <begin position="1"/>
        <end position="58"/>
    </location>
</feature>
<dbReference type="GO" id="GO:0003677">
    <property type="term" value="F:DNA binding"/>
    <property type="evidence" value="ECO:0007669"/>
    <property type="project" value="UniProtKB-KW"/>
</dbReference>
<dbReference type="SUPFAM" id="SSF46785">
    <property type="entry name" value="Winged helix' DNA-binding domain"/>
    <property type="match status" value="1"/>
</dbReference>
<dbReference type="PANTHER" id="PTHR30346:SF0">
    <property type="entry name" value="HCA OPERON TRANSCRIPTIONAL ACTIVATOR HCAR"/>
    <property type="match status" value="1"/>
</dbReference>
<keyword evidence="4" id="KW-0804">Transcription</keyword>
<dbReference type="PANTHER" id="PTHR30346">
    <property type="entry name" value="TRANSCRIPTIONAL DUAL REGULATOR HCAR-RELATED"/>
    <property type="match status" value="1"/>
</dbReference>
<dbReference type="AlphaFoldDB" id="A0A6M0REV3"/>
<evidence type="ECO:0000313" key="6">
    <source>
        <dbReference type="EMBL" id="NEZ54383.1"/>
    </source>
</evidence>
<dbReference type="Pfam" id="PF00126">
    <property type="entry name" value="HTH_1"/>
    <property type="match status" value="1"/>
</dbReference>
<dbReference type="RefSeq" id="WP_163695938.1">
    <property type="nucleotide sequence ID" value="NZ_QXHD01000003.1"/>
</dbReference>
<organism evidence="6 7">
    <name type="scientific">Adonisia turfae CCMR0081</name>
    <dbReference type="NCBI Taxonomy" id="2292702"/>
    <lineage>
        <taxon>Bacteria</taxon>
        <taxon>Bacillati</taxon>
        <taxon>Cyanobacteriota</taxon>
        <taxon>Adonisia</taxon>
        <taxon>Adonisia turfae</taxon>
    </lineage>
</organism>
<protein>
    <submittedName>
        <fullName evidence="6">LysR family transcriptional regulator</fullName>
    </submittedName>
</protein>
<keyword evidence="7" id="KW-1185">Reference proteome</keyword>
<evidence type="ECO:0000256" key="4">
    <source>
        <dbReference type="ARBA" id="ARBA00023163"/>
    </source>
</evidence>
<keyword evidence="2" id="KW-0805">Transcription regulation</keyword>
<name>A0A6M0REV3_9CYAN</name>
<evidence type="ECO:0000313" key="7">
    <source>
        <dbReference type="Proteomes" id="UP000481033"/>
    </source>
</evidence>
<dbReference type="GO" id="GO:0003700">
    <property type="term" value="F:DNA-binding transcription factor activity"/>
    <property type="evidence" value="ECO:0007669"/>
    <property type="project" value="InterPro"/>
</dbReference>
<dbReference type="InterPro" id="IPR036388">
    <property type="entry name" value="WH-like_DNA-bd_sf"/>
</dbReference>
<reference evidence="6 7" key="1">
    <citation type="journal article" date="2020" name="Microb. Ecol.">
        <title>Ecogenomics of the Marine Benthic Filamentous Cyanobacterium Adonisia.</title>
        <authorList>
            <person name="Walter J.M."/>
            <person name="Coutinho F.H."/>
            <person name="Leomil L."/>
            <person name="Hargreaves P.I."/>
            <person name="Campeao M.E."/>
            <person name="Vieira V.V."/>
            <person name="Silva B.S."/>
            <person name="Fistarol G.O."/>
            <person name="Salomon P.S."/>
            <person name="Sawabe T."/>
            <person name="Mino S."/>
            <person name="Hosokawa M."/>
            <person name="Miyashita H."/>
            <person name="Maruyama F."/>
            <person name="van Verk M.C."/>
            <person name="Dutilh B.E."/>
            <person name="Thompson C.C."/>
            <person name="Thompson F.L."/>
        </authorList>
    </citation>
    <scope>NUCLEOTIDE SEQUENCE [LARGE SCALE GENOMIC DNA]</scope>
    <source>
        <strain evidence="6 7">CCMR0081</strain>
    </source>
</reference>
<dbReference type="EMBL" id="QXHD01000003">
    <property type="protein sequence ID" value="NEZ54383.1"/>
    <property type="molecule type" value="Genomic_DNA"/>
</dbReference>
<dbReference type="SUPFAM" id="SSF53850">
    <property type="entry name" value="Periplasmic binding protein-like II"/>
    <property type="match status" value="1"/>
</dbReference>
<dbReference type="Gene3D" id="3.40.190.10">
    <property type="entry name" value="Periplasmic binding protein-like II"/>
    <property type="match status" value="2"/>
</dbReference>
<evidence type="ECO:0000259" key="5">
    <source>
        <dbReference type="PROSITE" id="PS50931"/>
    </source>
</evidence>
<dbReference type="PROSITE" id="PS50931">
    <property type="entry name" value="HTH_LYSR"/>
    <property type="match status" value="1"/>
</dbReference>
<dbReference type="FunFam" id="1.10.10.10:FF:000001">
    <property type="entry name" value="LysR family transcriptional regulator"/>
    <property type="match status" value="1"/>
</dbReference>
<dbReference type="Pfam" id="PF03466">
    <property type="entry name" value="LysR_substrate"/>
    <property type="match status" value="1"/>
</dbReference>
<dbReference type="CDD" id="cd08414">
    <property type="entry name" value="PBP2_LTTR_aromatics_like"/>
    <property type="match status" value="1"/>
</dbReference>
<dbReference type="Proteomes" id="UP000481033">
    <property type="component" value="Unassembled WGS sequence"/>
</dbReference>
<dbReference type="InterPro" id="IPR036390">
    <property type="entry name" value="WH_DNA-bd_sf"/>
</dbReference>
<dbReference type="InterPro" id="IPR000847">
    <property type="entry name" value="LysR_HTH_N"/>
</dbReference>
<keyword evidence="3" id="KW-0238">DNA-binding</keyword>